<comment type="caution">
    <text evidence="5">The sequence shown here is derived from an EMBL/GenBank/DDBJ whole genome shotgun (WGS) entry which is preliminary data.</text>
</comment>
<feature type="domain" description="Muskelin N-terminal" evidence="4">
    <location>
        <begin position="9"/>
        <end position="60"/>
    </location>
</feature>
<dbReference type="InterPro" id="IPR010565">
    <property type="entry name" value="Muskelin_N"/>
</dbReference>
<evidence type="ECO:0000259" key="4">
    <source>
        <dbReference type="Pfam" id="PF06588"/>
    </source>
</evidence>
<evidence type="ECO:0000256" key="1">
    <source>
        <dbReference type="ARBA" id="ARBA00022441"/>
    </source>
</evidence>
<protein>
    <submittedName>
        <fullName evidence="5">Muskelin 1, intracellular mediator containing kelch motif</fullName>
    </submittedName>
</protein>
<evidence type="ECO:0000256" key="3">
    <source>
        <dbReference type="SAM" id="MobiDB-lite"/>
    </source>
</evidence>
<dbReference type="PANTHER" id="PTHR15526:SF5">
    <property type="entry name" value="MUSKELIN"/>
    <property type="match status" value="1"/>
</dbReference>
<dbReference type="Gene3D" id="2.120.10.80">
    <property type="entry name" value="Kelch-type beta propeller"/>
    <property type="match status" value="1"/>
</dbReference>
<reference evidence="5" key="1">
    <citation type="submission" date="2023-01" db="EMBL/GenBank/DDBJ databases">
        <title>Genome assembly of the deep-sea coral Lophelia pertusa.</title>
        <authorList>
            <person name="Herrera S."/>
            <person name="Cordes E."/>
        </authorList>
    </citation>
    <scope>NUCLEOTIDE SEQUENCE</scope>
    <source>
        <strain evidence="5">USNM1676648</strain>
        <tissue evidence="5">Polyp</tissue>
    </source>
</reference>
<dbReference type="OrthoDB" id="10052615at2759"/>
<evidence type="ECO:0000313" key="5">
    <source>
        <dbReference type="EMBL" id="KAJ7370733.1"/>
    </source>
</evidence>
<keyword evidence="1" id="KW-0880">Kelch repeat</keyword>
<dbReference type="Pfam" id="PF01344">
    <property type="entry name" value="Kelch_1"/>
    <property type="match status" value="1"/>
</dbReference>
<proteinExistence type="predicted"/>
<feature type="region of interest" description="Disordered" evidence="3">
    <location>
        <begin position="427"/>
        <end position="447"/>
    </location>
</feature>
<dbReference type="Proteomes" id="UP001163046">
    <property type="component" value="Unassembled WGS sequence"/>
</dbReference>
<evidence type="ECO:0000256" key="2">
    <source>
        <dbReference type="ARBA" id="ARBA00022737"/>
    </source>
</evidence>
<dbReference type="EMBL" id="MU826857">
    <property type="protein sequence ID" value="KAJ7370733.1"/>
    <property type="molecule type" value="Genomic_DNA"/>
</dbReference>
<keyword evidence="6" id="KW-1185">Reference proteome</keyword>
<dbReference type="GO" id="GO:0005737">
    <property type="term" value="C:cytoplasm"/>
    <property type="evidence" value="ECO:0007669"/>
    <property type="project" value="TreeGrafter"/>
</dbReference>
<sequence>MITQARVAVPIMSWGPSSTLVFWFVELSGVDDPEIVEPSLAWFNTKRTKITLEHPVLTELHQKLVINNDFDGCEIIIEQASKDAIFSHYISQQDYKPRWTAIIPLAQNEDSSCSRPGMRGGHQMSIDMEAQVIYLLGGWDGMVDLADFWAFSVESAQWTCLSRDSEQEGGPCARSCHKMCLDGKRKLIYTLGRYLDSEMRNSTPLKSDFYVYDITSNQWTLISEDTSSEGGPPLIFDHQLSLSVFYRDDCPELRSRIGHSMLFHPEKRLLYIFAGQRGREFLSDFITYNVDTHEISFILDGSKKDCNQVPAAGFTQKSKQLIQDLMKSMSYQSCVYKNENMGQQYMDQDGRMLNRVLDSLISTLLCLYVLYCLQVHCNIKQRLSVLQVPLSVMSVLGVLSTGTLCLSSEVLSTEDAVNRQWLMMRPRGKTNEDGSQSLSTPLSDGSSREEHSWFRFYLLVSFFHRAHEPTRTGNLVDLLTFYVSSTDVTRLNKDRESIIKTRMKTLPTYLPREDITVYRAFRDERYMMNNVQFSTLLLLM</sequence>
<dbReference type="InterPro" id="IPR052456">
    <property type="entry name" value="CTLH_complex_component"/>
</dbReference>
<dbReference type="InterPro" id="IPR015915">
    <property type="entry name" value="Kelch-typ_b-propeller"/>
</dbReference>
<accession>A0A9W9YZ68</accession>
<keyword evidence="2" id="KW-0677">Repeat</keyword>
<name>A0A9W9YZ68_9CNID</name>
<dbReference type="PANTHER" id="PTHR15526">
    <property type="entry name" value="MUSKELIN"/>
    <property type="match status" value="1"/>
</dbReference>
<organism evidence="5 6">
    <name type="scientific">Desmophyllum pertusum</name>
    <dbReference type="NCBI Taxonomy" id="174260"/>
    <lineage>
        <taxon>Eukaryota</taxon>
        <taxon>Metazoa</taxon>
        <taxon>Cnidaria</taxon>
        <taxon>Anthozoa</taxon>
        <taxon>Hexacorallia</taxon>
        <taxon>Scleractinia</taxon>
        <taxon>Caryophylliina</taxon>
        <taxon>Caryophylliidae</taxon>
        <taxon>Desmophyllum</taxon>
    </lineage>
</organism>
<gene>
    <name evidence="5" type="primary">MKLN1_1</name>
    <name evidence="5" type="ORF">OS493_030153</name>
</gene>
<dbReference type="InterPro" id="IPR006652">
    <property type="entry name" value="Kelch_1"/>
</dbReference>
<evidence type="ECO:0000313" key="6">
    <source>
        <dbReference type="Proteomes" id="UP001163046"/>
    </source>
</evidence>
<dbReference type="SUPFAM" id="SSF117281">
    <property type="entry name" value="Kelch motif"/>
    <property type="match status" value="1"/>
</dbReference>
<dbReference type="AlphaFoldDB" id="A0A9W9YZ68"/>
<feature type="compositionally biased region" description="Polar residues" evidence="3">
    <location>
        <begin position="433"/>
        <end position="445"/>
    </location>
</feature>
<dbReference type="Pfam" id="PF06588">
    <property type="entry name" value="Muskelin_N"/>
    <property type="match status" value="1"/>
</dbReference>